<keyword evidence="2" id="KW-0963">Cytoplasm</keyword>
<dbReference type="InterPro" id="IPR050620">
    <property type="entry name" value="Thioredoxin_H-type-like"/>
</dbReference>
<dbReference type="OrthoDB" id="2121326at2759"/>
<evidence type="ECO:0000259" key="8">
    <source>
        <dbReference type="PROSITE" id="PS51352"/>
    </source>
</evidence>
<sequence>MTAIRNMSEFHKRFEAAEHKVIVLDFYATWCAPCKDIDKVVKALARQYVNKVDVIKINVDRFEDLVETYKVRSMPTFVFIKNNRKIGRVIGADEHKLKQTLSKVCK</sequence>
<evidence type="ECO:0000313" key="9">
    <source>
        <dbReference type="EMBL" id="TDG39607.1"/>
    </source>
</evidence>
<dbReference type="EMBL" id="LSRL02000930">
    <property type="protein sequence ID" value="TDG39607.1"/>
    <property type="molecule type" value="Genomic_DNA"/>
</dbReference>
<dbReference type="GO" id="GO:0015035">
    <property type="term" value="F:protein-disulfide reductase activity"/>
    <property type="evidence" value="ECO:0007669"/>
    <property type="project" value="InterPro"/>
</dbReference>
<protein>
    <recommendedName>
        <fullName evidence="5">Thioredoxin</fullName>
    </recommendedName>
</protein>
<dbReference type="PROSITE" id="PS00194">
    <property type="entry name" value="THIOREDOXIN_1"/>
    <property type="match status" value="1"/>
</dbReference>
<evidence type="ECO:0000256" key="3">
    <source>
        <dbReference type="ARBA" id="ARBA00023157"/>
    </source>
</evidence>
<dbReference type="PANTHER" id="PTHR10438">
    <property type="entry name" value="THIOREDOXIN"/>
    <property type="match status" value="1"/>
</dbReference>
<feature type="disulfide bond" description="Redox-active" evidence="7">
    <location>
        <begin position="31"/>
        <end position="34"/>
    </location>
</feature>
<comment type="subcellular location">
    <subcellularLocation>
        <location evidence="1">Cytoplasm</location>
    </subcellularLocation>
</comment>
<dbReference type="PIRSF" id="PIRSF000077">
    <property type="entry name" value="Thioredoxin"/>
    <property type="match status" value="1"/>
</dbReference>
<keyword evidence="10" id="KW-1185">Reference proteome</keyword>
<dbReference type="KEGG" id="dnv:108655539"/>
<keyword evidence="7" id="KW-0676">Redox-active center</keyword>
<evidence type="ECO:0000256" key="6">
    <source>
        <dbReference type="PIRSR" id="PIRSR000077-1"/>
    </source>
</evidence>
<dbReference type="PROSITE" id="PS51352">
    <property type="entry name" value="THIOREDOXIN_2"/>
    <property type="match status" value="1"/>
</dbReference>
<dbReference type="Gene3D" id="3.40.30.10">
    <property type="entry name" value="Glutaredoxin"/>
    <property type="match status" value="1"/>
</dbReference>
<gene>
    <name evidence="9" type="ORF">AWZ03_013971</name>
</gene>
<keyword evidence="3 7" id="KW-1015">Disulfide bond</keyword>
<organism evidence="9 10">
    <name type="scientific">Drosophila navojoa</name>
    <name type="common">Fruit fly</name>
    <dbReference type="NCBI Taxonomy" id="7232"/>
    <lineage>
        <taxon>Eukaryota</taxon>
        <taxon>Metazoa</taxon>
        <taxon>Ecdysozoa</taxon>
        <taxon>Arthropoda</taxon>
        <taxon>Hexapoda</taxon>
        <taxon>Insecta</taxon>
        <taxon>Pterygota</taxon>
        <taxon>Neoptera</taxon>
        <taxon>Endopterygota</taxon>
        <taxon>Diptera</taxon>
        <taxon>Brachycera</taxon>
        <taxon>Muscomorpha</taxon>
        <taxon>Ephydroidea</taxon>
        <taxon>Drosophilidae</taxon>
        <taxon>Drosophila</taxon>
    </lineage>
</organism>
<evidence type="ECO:0000256" key="4">
    <source>
        <dbReference type="ARBA" id="ARBA00038353"/>
    </source>
</evidence>
<feature type="domain" description="Thioredoxin" evidence="8">
    <location>
        <begin position="1"/>
        <end position="106"/>
    </location>
</feature>
<dbReference type="InterPro" id="IPR013766">
    <property type="entry name" value="Thioredoxin_domain"/>
</dbReference>
<dbReference type="STRING" id="7232.A0A484ASG0"/>
<evidence type="ECO:0000256" key="5">
    <source>
        <dbReference type="PIRNR" id="PIRNR000077"/>
    </source>
</evidence>
<dbReference type="Proteomes" id="UP000295192">
    <property type="component" value="Unassembled WGS sequence"/>
</dbReference>
<dbReference type="InterPro" id="IPR017937">
    <property type="entry name" value="Thioredoxin_CS"/>
</dbReference>
<comment type="caution">
    <text evidence="9">The sequence shown here is derived from an EMBL/GenBank/DDBJ whole genome shotgun (WGS) entry which is preliminary data.</text>
</comment>
<comment type="similarity">
    <text evidence="4">Belongs to the thioredoxin family. Plant H-type subfamily.</text>
</comment>
<feature type="site" description="Deprotonates C-terminal active site Cys" evidence="6">
    <location>
        <position position="25"/>
    </location>
</feature>
<dbReference type="SUPFAM" id="SSF52833">
    <property type="entry name" value="Thioredoxin-like"/>
    <property type="match status" value="1"/>
</dbReference>
<dbReference type="GO" id="GO:0005737">
    <property type="term" value="C:cytoplasm"/>
    <property type="evidence" value="ECO:0007669"/>
    <property type="project" value="UniProtKB-SubCell"/>
</dbReference>
<dbReference type="OMA" id="MSEFHKR"/>
<proteinExistence type="inferred from homology"/>
<dbReference type="AlphaFoldDB" id="A0A484ASG0"/>
<feature type="active site" description="Nucleophile" evidence="6">
    <location>
        <position position="31"/>
    </location>
</feature>
<dbReference type="PANTHER" id="PTHR10438:SF463">
    <property type="entry name" value="THIOREDOXIN"/>
    <property type="match status" value="1"/>
</dbReference>
<feature type="active site" description="Nucleophile" evidence="6">
    <location>
        <position position="34"/>
    </location>
</feature>
<reference evidence="9 10" key="1">
    <citation type="journal article" date="2019" name="J. Hered.">
        <title>An Improved Genome Assembly for Drosophila navojoa, the Basal Species in the mojavensis Cluster.</title>
        <authorList>
            <person name="Vanderlinde T."/>
            <person name="Dupim E.G."/>
            <person name="Nazario-Yepiz N.O."/>
            <person name="Carvalho A.B."/>
        </authorList>
    </citation>
    <scope>NUCLEOTIDE SEQUENCE [LARGE SCALE GENOMIC DNA]</scope>
    <source>
        <strain evidence="9">Navoj_Jal97</strain>
        <tissue evidence="9">Whole organism</tissue>
    </source>
</reference>
<dbReference type="Pfam" id="PF00085">
    <property type="entry name" value="Thioredoxin"/>
    <property type="match status" value="1"/>
</dbReference>
<evidence type="ECO:0000256" key="1">
    <source>
        <dbReference type="ARBA" id="ARBA00004496"/>
    </source>
</evidence>
<dbReference type="InterPro" id="IPR036249">
    <property type="entry name" value="Thioredoxin-like_sf"/>
</dbReference>
<feature type="site" description="Contributes to redox potential value" evidence="6">
    <location>
        <position position="32"/>
    </location>
</feature>
<name>A0A484ASG0_DRONA</name>
<evidence type="ECO:0000313" key="10">
    <source>
        <dbReference type="Proteomes" id="UP000295192"/>
    </source>
</evidence>
<accession>A0A484ASG0</accession>
<evidence type="ECO:0000256" key="2">
    <source>
        <dbReference type="ARBA" id="ARBA00022490"/>
    </source>
</evidence>
<evidence type="ECO:0000256" key="7">
    <source>
        <dbReference type="PIRSR" id="PIRSR000077-4"/>
    </source>
</evidence>
<dbReference type="PRINTS" id="PR00421">
    <property type="entry name" value="THIOREDOXIN"/>
</dbReference>
<dbReference type="InterPro" id="IPR005746">
    <property type="entry name" value="Thioredoxin"/>
</dbReference>
<dbReference type="CDD" id="cd02947">
    <property type="entry name" value="TRX_family"/>
    <property type="match status" value="1"/>
</dbReference>
<feature type="site" description="Contributes to redox potential value" evidence="6">
    <location>
        <position position="33"/>
    </location>
</feature>